<dbReference type="AlphaFoldDB" id="A0A659S4I4"/>
<protein>
    <submittedName>
        <fullName evidence="1">Uncharacterized protein</fullName>
    </submittedName>
</protein>
<feature type="non-terminal residue" evidence="1">
    <location>
        <position position="84"/>
    </location>
</feature>
<evidence type="ECO:0000313" key="1">
    <source>
        <dbReference type="EMBL" id="TGD25882.1"/>
    </source>
</evidence>
<feature type="non-terminal residue" evidence="1">
    <location>
        <position position="1"/>
    </location>
</feature>
<comment type="caution">
    <text evidence="1">The sequence shown here is derived from an EMBL/GenBank/DDBJ whole genome shotgun (WGS) entry which is preliminary data.</text>
</comment>
<dbReference type="Proteomes" id="UP000297989">
    <property type="component" value="Unassembled WGS sequence"/>
</dbReference>
<proteinExistence type="predicted"/>
<reference evidence="1 2" key="1">
    <citation type="submission" date="2018-03" db="EMBL/GenBank/DDBJ databases">
        <title>Non-Typhoidal Salmonella genome sequencing and assembly.</title>
        <authorList>
            <person name="Matchawe C."/>
        </authorList>
    </citation>
    <scope>NUCLEOTIDE SEQUENCE [LARGE SCALE GENOMIC DNA]</scope>
    <source>
        <strain evidence="1 2">8EV</strain>
    </source>
</reference>
<accession>A0A659S4I4</accession>
<name>A0A659S4I4_SALET</name>
<dbReference type="EMBL" id="PYKK01001415">
    <property type="protein sequence ID" value="TGD25882.1"/>
    <property type="molecule type" value="Genomic_DNA"/>
</dbReference>
<gene>
    <name evidence="1" type="ORF">C9F10_20315</name>
</gene>
<sequence length="84" mass="9015">LHPDKGRDIIYYTIRDSYHPESRILDALQMLNALLCQNRRRAADTAQIKAAGCFTGLRALLPPGAARAQAQAGAGGGRQRRGGG</sequence>
<evidence type="ECO:0000313" key="2">
    <source>
        <dbReference type="Proteomes" id="UP000297989"/>
    </source>
</evidence>
<organism evidence="1 2">
    <name type="scientific">Salmonella enterica subsp. enterica serovar Poona</name>
    <dbReference type="NCBI Taxonomy" id="436295"/>
    <lineage>
        <taxon>Bacteria</taxon>
        <taxon>Pseudomonadati</taxon>
        <taxon>Pseudomonadota</taxon>
        <taxon>Gammaproteobacteria</taxon>
        <taxon>Enterobacterales</taxon>
        <taxon>Enterobacteriaceae</taxon>
        <taxon>Salmonella</taxon>
    </lineage>
</organism>